<dbReference type="InterPro" id="IPR047262">
    <property type="entry name" value="PRX-like1"/>
</dbReference>
<dbReference type="InterPro" id="IPR000866">
    <property type="entry name" value="AhpC/TSA"/>
</dbReference>
<evidence type="ECO:0000313" key="2">
    <source>
        <dbReference type="EMBL" id="ABC27227.1"/>
    </source>
</evidence>
<dbReference type="PANTHER" id="PTHR43640">
    <property type="entry name" value="OS07G0260300 PROTEIN"/>
    <property type="match status" value="1"/>
</dbReference>
<reference evidence="2 3" key="1">
    <citation type="journal article" date="2005" name="Nucleic Acids Res.">
        <title>Genomic blueprint of Hahella chejuensis, a marine microbe producing an algicidal agent.</title>
        <authorList>
            <person name="Jeong H."/>
            <person name="Yim J.H."/>
            <person name="Lee C."/>
            <person name="Choi S.-H."/>
            <person name="Park Y.K."/>
            <person name="Yoon S.H."/>
            <person name="Hur C.-G."/>
            <person name="Kang H.-Y."/>
            <person name="Kim D."/>
            <person name="Lee H.H."/>
            <person name="Park K.H."/>
            <person name="Park S.-H."/>
            <person name="Park H.-S."/>
            <person name="Lee H.K."/>
            <person name="Oh T.K."/>
            <person name="Kim J.F."/>
        </authorList>
    </citation>
    <scope>NUCLEOTIDE SEQUENCE [LARGE SCALE GENOMIC DNA]</scope>
    <source>
        <strain evidence="2 3">KCTC 2396</strain>
    </source>
</reference>
<dbReference type="GO" id="GO:0016491">
    <property type="term" value="F:oxidoreductase activity"/>
    <property type="evidence" value="ECO:0007669"/>
    <property type="project" value="InterPro"/>
</dbReference>
<dbReference type="KEGG" id="hch:HCH_00315"/>
<dbReference type="SUPFAM" id="SSF52833">
    <property type="entry name" value="Thioredoxin-like"/>
    <property type="match status" value="1"/>
</dbReference>
<keyword evidence="3" id="KW-1185">Reference proteome</keyword>
<proteinExistence type="predicted"/>
<dbReference type="Gene3D" id="3.40.30.10">
    <property type="entry name" value="Glutaredoxin"/>
    <property type="match status" value="1"/>
</dbReference>
<feature type="domain" description="Thioredoxin" evidence="1">
    <location>
        <begin position="9"/>
        <end position="164"/>
    </location>
</feature>
<dbReference type="CDD" id="cd02969">
    <property type="entry name" value="PRX_like1"/>
    <property type="match status" value="1"/>
</dbReference>
<dbReference type="InterPro" id="IPR013766">
    <property type="entry name" value="Thioredoxin_domain"/>
</dbReference>
<dbReference type="EMBL" id="CP000155">
    <property type="protein sequence ID" value="ABC27227.1"/>
    <property type="molecule type" value="Genomic_DNA"/>
</dbReference>
<dbReference type="InterPro" id="IPR036249">
    <property type="entry name" value="Thioredoxin-like_sf"/>
</dbReference>
<dbReference type="AlphaFoldDB" id="Q2SQ47"/>
<dbReference type="GO" id="GO:0016853">
    <property type="term" value="F:isomerase activity"/>
    <property type="evidence" value="ECO:0007669"/>
    <property type="project" value="UniProtKB-KW"/>
</dbReference>
<dbReference type="OrthoDB" id="9809746at2"/>
<dbReference type="PANTHER" id="PTHR43640:SF1">
    <property type="entry name" value="THIOREDOXIN-DEPENDENT PEROXIREDOXIN"/>
    <property type="match status" value="1"/>
</dbReference>
<gene>
    <name evidence="2" type="ordered locus">HCH_00315</name>
</gene>
<name>Q2SQ47_HAHCH</name>
<dbReference type="GO" id="GO:0016209">
    <property type="term" value="F:antioxidant activity"/>
    <property type="evidence" value="ECO:0007669"/>
    <property type="project" value="InterPro"/>
</dbReference>
<dbReference type="eggNOG" id="COG1225">
    <property type="taxonomic scope" value="Bacteria"/>
</dbReference>
<organism evidence="2 3">
    <name type="scientific">Hahella chejuensis (strain KCTC 2396)</name>
    <dbReference type="NCBI Taxonomy" id="349521"/>
    <lineage>
        <taxon>Bacteria</taxon>
        <taxon>Pseudomonadati</taxon>
        <taxon>Pseudomonadota</taxon>
        <taxon>Gammaproteobacteria</taxon>
        <taxon>Oceanospirillales</taxon>
        <taxon>Hahellaceae</taxon>
        <taxon>Hahella</taxon>
    </lineage>
</organism>
<sequence>MALTSSTMLALGSRAPNFNLSDTQGRHWSLADFSDDPALLVMFICNHCPYVIHLKTALADFARDYAAKGLGVIAVNANDASAYPADSPENMALEVARYKYVFPYVYDETQEIAKAYHAACTPDFFLFDAQRRLVYRGQFDDSRPGADKPVTGKDLRQAVDALLNGGEIASDQRPSMGCNIKWRDA</sequence>
<dbReference type="Proteomes" id="UP000000238">
    <property type="component" value="Chromosome"/>
</dbReference>
<protein>
    <submittedName>
        <fullName evidence="2">Thiol-disulfide isomerase and thioredoxins</fullName>
    </submittedName>
</protein>
<dbReference type="Pfam" id="PF00578">
    <property type="entry name" value="AhpC-TSA"/>
    <property type="match status" value="1"/>
</dbReference>
<dbReference type="HOGENOM" id="CLU_076204_1_0_6"/>
<keyword evidence="2" id="KW-0413">Isomerase</keyword>
<dbReference type="STRING" id="349521.HCH_00315"/>
<dbReference type="RefSeq" id="WP_011394304.1">
    <property type="nucleotide sequence ID" value="NC_007645.1"/>
</dbReference>
<evidence type="ECO:0000313" key="3">
    <source>
        <dbReference type="Proteomes" id="UP000000238"/>
    </source>
</evidence>
<evidence type="ECO:0000259" key="1">
    <source>
        <dbReference type="PROSITE" id="PS51352"/>
    </source>
</evidence>
<accession>Q2SQ47</accession>
<dbReference type="PROSITE" id="PS51352">
    <property type="entry name" value="THIOREDOXIN_2"/>
    <property type="match status" value="1"/>
</dbReference>